<comment type="subunit">
    <text evidence="6">Associates with 90S and pre-40S pre-ribosomal particles.</text>
</comment>
<comment type="caution">
    <text evidence="8">The sequence shown here is derived from an EMBL/GenBank/DDBJ whole genome shotgun (WGS) entry which is preliminary data.</text>
</comment>
<dbReference type="Pfam" id="PF06102">
    <property type="entry name" value="RRP36"/>
    <property type="match status" value="1"/>
</dbReference>
<comment type="function">
    <text evidence="6">Component of the 90S pre-ribosome involved in the maturation of rRNAs. Required for early cleavages of the pre-RNAs in the 40S ribosomal subunit maturation pathway.</text>
</comment>
<dbReference type="PANTHER" id="PTHR21738:SF0">
    <property type="entry name" value="RIBOSOMAL RNA PROCESSING PROTEIN 36 HOMOLOG"/>
    <property type="match status" value="1"/>
</dbReference>
<dbReference type="PANTHER" id="PTHR21738">
    <property type="entry name" value="RIBOSOMAL RNA PROCESSING PROTEIN 36 HOMOLOG"/>
    <property type="match status" value="1"/>
</dbReference>
<keyword evidence="3 6" id="KW-0690">Ribosome biogenesis</keyword>
<feature type="region of interest" description="Disordered" evidence="7">
    <location>
        <begin position="1"/>
        <end position="71"/>
    </location>
</feature>
<evidence type="ECO:0000256" key="4">
    <source>
        <dbReference type="ARBA" id="ARBA00022552"/>
    </source>
</evidence>
<dbReference type="GO" id="GO:0005730">
    <property type="term" value="C:nucleolus"/>
    <property type="evidence" value="ECO:0007669"/>
    <property type="project" value="UniProtKB-SubCell"/>
</dbReference>
<dbReference type="AlphaFoldDB" id="A0AAV4LMB6"/>
<comment type="subcellular location">
    <subcellularLocation>
        <location evidence="1 6">Nucleus</location>
        <location evidence="1 6">Nucleolus</location>
    </subcellularLocation>
</comment>
<dbReference type="GeneID" id="94192654"/>
<comment type="similarity">
    <text evidence="2 6">Belongs to the RRP36 family.</text>
</comment>
<dbReference type="EMBL" id="BPLF01000001">
    <property type="protein sequence ID" value="GIX61171.1"/>
    <property type="molecule type" value="Genomic_DNA"/>
</dbReference>
<keyword evidence="4 6" id="KW-0698">rRNA processing</keyword>
<dbReference type="GO" id="GO:0030686">
    <property type="term" value="C:90S preribosome"/>
    <property type="evidence" value="ECO:0007669"/>
    <property type="project" value="TreeGrafter"/>
</dbReference>
<feature type="compositionally biased region" description="Basic residues" evidence="7">
    <location>
        <begin position="244"/>
        <end position="255"/>
    </location>
</feature>
<evidence type="ECO:0000313" key="8">
    <source>
        <dbReference type="EMBL" id="GIX61171.1"/>
    </source>
</evidence>
<accession>A0AAV4LMB6</accession>
<gene>
    <name evidence="8" type="ORF">BcabD6B2_06060</name>
</gene>
<evidence type="ECO:0000256" key="5">
    <source>
        <dbReference type="ARBA" id="ARBA00023242"/>
    </source>
</evidence>
<keyword evidence="6" id="KW-0687">Ribonucleoprotein</keyword>
<dbReference type="GO" id="GO:0000462">
    <property type="term" value="P:maturation of SSU-rRNA from tricistronic rRNA transcript (SSU-rRNA, 5.8S rRNA, LSU-rRNA)"/>
    <property type="evidence" value="ECO:0007669"/>
    <property type="project" value="TreeGrafter"/>
</dbReference>
<sequence length="271" mass="30023">MAELTLGELKALREREASSDHQEEAEQDQGHTGVHKERRDARKRPGNAGETRKGEPKKRSTKAPAMLPNNAAFNPYTTIKFGKKGADSRLKARDPRFSDFSGTLNDDLFRKSYAFLGDMLQDEVKEIKAALRVGERAGINSVKAASALNGIAHMDITSMSDAKRALDRYKTQQKQLQSDRELRELKKGLIEQEKQKIATTSKTPFYYSDKKVRKILRAKEEAEQRAALESAAINANAAGGIHKKLAKAAKRKTPKQPRVGAGAGGKPRLNE</sequence>
<proteinExistence type="inferred from homology"/>
<feature type="region of interest" description="Disordered" evidence="7">
    <location>
        <begin position="244"/>
        <end position="271"/>
    </location>
</feature>
<name>A0AAV4LMB6_BABCB</name>
<keyword evidence="9" id="KW-1185">Reference proteome</keyword>
<protein>
    <recommendedName>
        <fullName evidence="6">rRNA biogenesis protein RRP36</fullName>
    </recommendedName>
</protein>
<evidence type="ECO:0000256" key="2">
    <source>
        <dbReference type="ARBA" id="ARBA00009418"/>
    </source>
</evidence>
<evidence type="ECO:0000256" key="7">
    <source>
        <dbReference type="SAM" id="MobiDB-lite"/>
    </source>
</evidence>
<keyword evidence="5 6" id="KW-0539">Nucleus</keyword>
<evidence type="ECO:0000313" key="9">
    <source>
        <dbReference type="Proteomes" id="UP001497744"/>
    </source>
</evidence>
<reference evidence="8 9" key="1">
    <citation type="submission" date="2021-06" db="EMBL/GenBank/DDBJ databases">
        <title>Genome sequence of Babesia caballi.</title>
        <authorList>
            <person name="Yamagishi J."/>
            <person name="Kidaka T."/>
            <person name="Ochi A."/>
        </authorList>
    </citation>
    <scope>NUCLEOTIDE SEQUENCE [LARGE SCALE GENOMIC DNA]</scope>
    <source>
        <strain evidence="8">USDA-D6B2</strain>
    </source>
</reference>
<dbReference type="RefSeq" id="XP_067713242.1">
    <property type="nucleotide sequence ID" value="XM_067857141.1"/>
</dbReference>
<dbReference type="InterPro" id="IPR009292">
    <property type="entry name" value="RRP36"/>
</dbReference>
<dbReference type="Proteomes" id="UP001497744">
    <property type="component" value="Unassembled WGS sequence"/>
</dbReference>
<feature type="compositionally biased region" description="Basic and acidic residues" evidence="7">
    <location>
        <begin position="10"/>
        <end position="24"/>
    </location>
</feature>
<evidence type="ECO:0000256" key="6">
    <source>
        <dbReference type="RuleBase" id="RU368027"/>
    </source>
</evidence>
<organism evidence="8 9">
    <name type="scientific">Babesia caballi</name>
    <dbReference type="NCBI Taxonomy" id="5871"/>
    <lineage>
        <taxon>Eukaryota</taxon>
        <taxon>Sar</taxon>
        <taxon>Alveolata</taxon>
        <taxon>Apicomplexa</taxon>
        <taxon>Aconoidasida</taxon>
        <taxon>Piroplasmida</taxon>
        <taxon>Babesiidae</taxon>
        <taxon>Babesia</taxon>
    </lineage>
</organism>
<evidence type="ECO:0000256" key="1">
    <source>
        <dbReference type="ARBA" id="ARBA00004604"/>
    </source>
</evidence>
<evidence type="ECO:0000256" key="3">
    <source>
        <dbReference type="ARBA" id="ARBA00022517"/>
    </source>
</evidence>